<gene>
    <name evidence="3" type="ORF">B0T11DRAFT_319839</name>
</gene>
<reference evidence="3" key="1">
    <citation type="journal article" date="2021" name="Nat. Commun.">
        <title>Genetic determinants of endophytism in the Arabidopsis root mycobiome.</title>
        <authorList>
            <person name="Mesny F."/>
            <person name="Miyauchi S."/>
            <person name="Thiergart T."/>
            <person name="Pickel B."/>
            <person name="Atanasova L."/>
            <person name="Karlsson M."/>
            <person name="Huettel B."/>
            <person name="Barry K.W."/>
            <person name="Haridas S."/>
            <person name="Chen C."/>
            <person name="Bauer D."/>
            <person name="Andreopoulos W."/>
            <person name="Pangilinan J."/>
            <person name="LaButti K."/>
            <person name="Riley R."/>
            <person name="Lipzen A."/>
            <person name="Clum A."/>
            <person name="Drula E."/>
            <person name="Henrissat B."/>
            <person name="Kohler A."/>
            <person name="Grigoriev I.V."/>
            <person name="Martin F.M."/>
            <person name="Hacquard S."/>
        </authorList>
    </citation>
    <scope>NUCLEOTIDE SEQUENCE</scope>
    <source>
        <strain evidence="3">MPI-CAGE-AT-0016</strain>
    </source>
</reference>
<accession>A0A8K0TC29</accession>
<comment type="caution">
    <text evidence="3">The sequence shown here is derived from an EMBL/GenBank/DDBJ whole genome shotgun (WGS) entry which is preliminary data.</text>
</comment>
<name>A0A8K0TC29_9PEZI</name>
<feature type="signal peptide" evidence="1">
    <location>
        <begin position="1"/>
        <end position="22"/>
    </location>
</feature>
<sequence>MPRLFHLTALFLVVLSATLVSAGQFVLPRGGTLDLSAPIKVAWNRPEKPDSDWVGLLNITAWLDWTSPAGDDGYRVWDIALGRSSDEPGDAIWDPREARAFLEANSTYAASIRFSSVMRKEAPDADRSAGWSSKGESSIPYKIEGYPMPRLGDASRAVKTSFGFAAVAALLALLLVKFQNMFSPGFSEFSALLMNMAQTENLGERHMWPALASSWSVTRRAGDLHQRPAAVPHSTFRHQRLACHSRPTFTMTTTPSEAMEDWNRSVASLIYSKLEGDLPLRVLELLPGADADPIRCRLVPTRIDLIKGRYEATSYTWGAATNPETVDCGGVPLKVQQNAFHMLHDLRLPNQVRTIWIDAICINQGDGKEREDQVSAMHFVYSLARSVVIWLGRPDKYSGIAMQFAAKLDAAKFIREYEETVGLWGVDMDEARMKKTYIFDPNTNCGLTVSQDTASALVTFMTRPWFGRIWVLQEASACSDTRVVCGTDTISWDHLFALGWILTSEIRSELPSHIEGSFFALQRKIFAIKRMQSIRTYRFPTNPDNPTIITPTYRTLLLTAQYHESTDPRDKIYTIMSLLTYKEYITDSHLTVNAGSSGTKTRYPEWLPKVDYKIPWEALYANVTQQLLTRGVITMLSRCGKARHPADWQLPSWVVDYRGLHEAVELPEHSSWAAGGPPYEGTVSLLYAATAKVLPKSHRRTYDAERMSKDFHKWYKGRPKQCLGNALSFRMFMRDEVVWAGGALSDLGTTKDVHLSAEQIGGFLESEVQQVGILQQTTPTYMTGETLLDAYKLTLIAGMNHRQDIVGAKYVQEQWGVFIERNAAAANGTGPLLTENTPLYVQAINISSIWHDARFAITKHGYFCLVPSMARVGDTMAVIKGHRMPAILRPYTPPRPSKIPNIEEYFELIGDGYVHGLMDNQAGCLAVEFGYKEKSTEEQRRRLEEKALGDSDMVWEVLGFGDYTPVLPTIRPGWVNIV</sequence>
<feature type="domain" description="Heterokaryon incompatibility" evidence="2">
    <location>
        <begin position="310"/>
        <end position="474"/>
    </location>
</feature>
<dbReference type="Pfam" id="PF06985">
    <property type="entry name" value="HET"/>
    <property type="match status" value="1"/>
</dbReference>
<dbReference type="AlphaFoldDB" id="A0A8K0TC29"/>
<dbReference type="PANTHER" id="PTHR24148">
    <property type="entry name" value="ANKYRIN REPEAT DOMAIN-CONTAINING PROTEIN 39 HOMOLOG-RELATED"/>
    <property type="match status" value="1"/>
</dbReference>
<evidence type="ECO:0000313" key="3">
    <source>
        <dbReference type="EMBL" id="KAH7358857.1"/>
    </source>
</evidence>
<evidence type="ECO:0000256" key="1">
    <source>
        <dbReference type="SAM" id="SignalP"/>
    </source>
</evidence>
<keyword evidence="1" id="KW-0732">Signal</keyword>
<keyword evidence="4" id="KW-1185">Reference proteome</keyword>
<organism evidence="3 4">
    <name type="scientific">Plectosphaerella cucumerina</name>
    <dbReference type="NCBI Taxonomy" id="40658"/>
    <lineage>
        <taxon>Eukaryota</taxon>
        <taxon>Fungi</taxon>
        <taxon>Dikarya</taxon>
        <taxon>Ascomycota</taxon>
        <taxon>Pezizomycotina</taxon>
        <taxon>Sordariomycetes</taxon>
        <taxon>Hypocreomycetidae</taxon>
        <taxon>Glomerellales</taxon>
        <taxon>Plectosphaerellaceae</taxon>
        <taxon>Plectosphaerella</taxon>
    </lineage>
</organism>
<dbReference type="InterPro" id="IPR010730">
    <property type="entry name" value="HET"/>
</dbReference>
<dbReference type="PANTHER" id="PTHR24148:SF64">
    <property type="entry name" value="HETEROKARYON INCOMPATIBILITY DOMAIN-CONTAINING PROTEIN"/>
    <property type="match status" value="1"/>
</dbReference>
<protein>
    <submittedName>
        <fullName evidence="3">Heterokaryon incompatibility protein-domain-containing protein</fullName>
    </submittedName>
</protein>
<dbReference type="OrthoDB" id="4587016at2759"/>
<dbReference type="Proteomes" id="UP000813385">
    <property type="component" value="Unassembled WGS sequence"/>
</dbReference>
<evidence type="ECO:0000259" key="2">
    <source>
        <dbReference type="Pfam" id="PF06985"/>
    </source>
</evidence>
<evidence type="ECO:0000313" key="4">
    <source>
        <dbReference type="Proteomes" id="UP000813385"/>
    </source>
</evidence>
<dbReference type="Pfam" id="PF26639">
    <property type="entry name" value="Het-6_barrel"/>
    <property type="match status" value="1"/>
</dbReference>
<feature type="chain" id="PRO_5035425546" evidence="1">
    <location>
        <begin position="23"/>
        <end position="978"/>
    </location>
</feature>
<dbReference type="EMBL" id="JAGPXD010000004">
    <property type="protein sequence ID" value="KAH7358857.1"/>
    <property type="molecule type" value="Genomic_DNA"/>
</dbReference>
<proteinExistence type="predicted"/>
<dbReference type="InterPro" id="IPR052895">
    <property type="entry name" value="HetReg/Transcr_Mod"/>
</dbReference>